<comment type="caution">
    <text evidence="1">The sequence shown here is derived from an EMBL/GenBank/DDBJ whole genome shotgun (WGS) entry which is preliminary data.</text>
</comment>
<keyword evidence="2" id="KW-1185">Reference proteome</keyword>
<dbReference type="InterPro" id="IPR011333">
    <property type="entry name" value="SKP1/BTB/POZ_sf"/>
</dbReference>
<organism evidence="1 2">
    <name type="scientific">Cotesia congregata</name>
    <name type="common">Parasitoid wasp</name>
    <name type="synonym">Apanteles congregatus</name>
    <dbReference type="NCBI Taxonomy" id="51543"/>
    <lineage>
        <taxon>Eukaryota</taxon>
        <taxon>Metazoa</taxon>
        <taxon>Ecdysozoa</taxon>
        <taxon>Arthropoda</taxon>
        <taxon>Hexapoda</taxon>
        <taxon>Insecta</taxon>
        <taxon>Pterygota</taxon>
        <taxon>Neoptera</taxon>
        <taxon>Endopterygota</taxon>
        <taxon>Hymenoptera</taxon>
        <taxon>Apocrita</taxon>
        <taxon>Ichneumonoidea</taxon>
        <taxon>Braconidae</taxon>
        <taxon>Microgastrinae</taxon>
        <taxon>Cotesia</taxon>
    </lineage>
</organism>
<dbReference type="Proteomes" id="UP000786811">
    <property type="component" value="Unassembled WGS sequence"/>
</dbReference>
<dbReference type="OrthoDB" id="7628309at2759"/>
<gene>
    <name evidence="1" type="ORF">HICCMSTLAB_LOCUS13087</name>
</gene>
<evidence type="ECO:0000313" key="2">
    <source>
        <dbReference type="Proteomes" id="UP000786811"/>
    </source>
</evidence>
<protein>
    <recommendedName>
        <fullName evidence="3">BTB domain-containing protein</fullName>
    </recommendedName>
</protein>
<sequence>MRPVCVYLTVYDDYAVIDNSMNLLNYSERKLREDFEDVFVFKKKCDVTIHFISIAHSSVFEAMFSYNMKENKQNKVTQLDTCTQFFKKVFN</sequence>
<proteinExistence type="predicted"/>
<evidence type="ECO:0008006" key="3">
    <source>
        <dbReference type="Google" id="ProtNLM"/>
    </source>
</evidence>
<reference evidence="1" key="1">
    <citation type="submission" date="2021-04" db="EMBL/GenBank/DDBJ databases">
        <authorList>
            <person name="Chebbi M.A.C M."/>
        </authorList>
    </citation>
    <scope>NUCLEOTIDE SEQUENCE</scope>
</reference>
<accession>A0A8J2HTG1</accession>
<dbReference type="EMBL" id="CAJNRD030001124">
    <property type="protein sequence ID" value="CAG5108137.1"/>
    <property type="molecule type" value="Genomic_DNA"/>
</dbReference>
<dbReference type="Gene3D" id="3.30.710.10">
    <property type="entry name" value="Potassium Channel Kv1.1, Chain A"/>
    <property type="match status" value="1"/>
</dbReference>
<name>A0A8J2HTG1_COTCN</name>
<evidence type="ECO:0000313" key="1">
    <source>
        <dbReference type="EMBL" id="CAG5108137.1"/>
    </source>
</evidence>
<dbReference type="AlphaFoldDB" id="A0A8J2HTG1"/>
<dbReference type="SUPFAM" id="SSF54695">
    <property type="entry name" value="POZ domain"/>
    <property type="match status" value="1"/>
</dbReference>